<comment type="caution">
    <text evidence="1">The sequence shown here is derived from an EMBL/GenBank/DDBJ whole genome shotgun (WGS) entry which is preliminary data.</text>
</comment>
<evidence type="ECO:0000313" key="2">
    <source>
        <dbReference type="Proteomes" id="UP001303046"/>
    </source>
</evidence>
<dbReference type="EMBL" id="JAVFWL010000004">
    <property type="protein sequence ID" value="KAK6747837.1"/>
    <property type="molecule type" value="Genomic_DNA"/>
</dbReference>
<keyword evidence="2" id="KW-1185">Reference proteome</keyword>
<name>A0ABR1DBY5_NECAM</name>
<accession>A0ABR1DBY5</accession>
<organism evidence="1 2">
    <name type="scientific">Necator americanus</name>
    <name type="common">Human hookworm</name>
    <dbReference type="NCBI Taxonomy" id="51031"/>
    <lineage>
        <taxon>Eukaryota</taxon>
        <taxon>Metazoa</taxon>
        <taxon>Ecdysozoa</taxon>
        <taxon>Nematoda</taxon>
        <taxon>Chromadorea</taxon>
        <taxon>Rhabditida</taxon>
        <taxon>Rhabditina</taxon>
        <taxon>Rhabditomorpha</taxon>
        <taxon>Strongyloidea</taxon>
        <taxon>Ancylostomatidae</taxon>
        <taxon>Bunostominae</taxon>
        <taxon>Necator</taxon>
    </lineage>
</organism>
<evidence type="ECO:0000313" key="1">
    <source>
        <dbReference type="EMBL" id="KAK6747837.1"/>
    </source>
</evidence>
<sequence length="74" mass="8240">MARLLFTTGHRPTYVNQEATLRNFAKAVMNFGSGSLLARLLIPRARIVGVSNCSAWETLAEDVPPLYVTFRCPE</sequence>
<proteinExistence type="predicted"/>
<protein>
    <submittedName>
        <fullName evidence="1">Uncharacterized protein</fullName>
    </submittedName>
</protein>
<gene>
    <name evidence="1" type="primary">Necator_chrIV.g14101</name>
    <name evidence="1" type="ORF">RB195_000807</name>
</gene>
<reference evidence="1 2" key="1">
    <citation type="submission" date="2023-08" db="EMBL/GenBank/DDBJ databases">
        <title>A Necator americanus chromosomal reference genome.</title>
        <authorList>
            <person name="Ilik V."/>
            <person name="Petrzelkova K.J."/>
            <person name="Pardy F."/>
            <person name="Fuh T."/>
            <person name="Niatou-Singa F.S."/>
            <person name="Gouil Q."/>
            <person name="Baker L."/>
            <person name="Ritchie M.E."/>
            <person name="Jex A.R."/>
            <person name="Gazzola D."/>
            <person name="Li H."/>
            <person name="Toshio Fujiwara R."/>
            <person name="Zhan B."/>
            <person name="Aroian R.V."/>
            <person name="Pafco B."/>
            <person name="Schwarz E.M."/>
        </authorList>
    </citation>
    <scope>NUCLEOTIDE SEQUENCE [LARGE SCALE GENOMIC DNA]</scope>
    <source>
        <strain evidence="1 2">Aroian</strain>
        <tissue evidence="1">Whole animal</tissue>
    </source>
</reference>
<dbReference type="Proteomes" id="UP001303046">
    <property type="component" value="Unassembled WGS sequence"/>
</dbReference>